<gene>
    <name evidence="1" type="ORF">Gotri_018833</name>
</gene>
<sequence length="20" mass="2485">MKRPYMQSSCASQILYCRRY</sequence>
<dbReference type="AlphaFoldDB" id="A0A7J9ECB2"/>
<comment type="caution">
    <text evidence="1">The sequence shown here is derived from an EMBL/GenBank/DDBJ whole genome shotgun (WGS) entry which is preliminary data.</text>
</comment>
<accession>A0A7J9ECB2</accession>
<evidence type="ECO:0000313" key="1">
    <source>
        <dbReference type="EMBL" id="MBA0770165.1"/>
    </source>
</evidence>
<protein>
    <submittedName>
        <fullName evidence="1">Uncharacterized protein</fullName>
    </submittedName>
</protein>
<proteinExistence type="predicted"/>
<reference evidence="1 2" key="1">
    <citation type="journal article" date="2019" name="Genome Biol. Evol.">
        <title>Insights into the evolution of the New World diploid cottons (Gossypium, subgenus Houzingenia) based on genome sequencing.</title>
        <authorList>
            <person name="Grover C.E."/>
            <person name="Arick M.A. 2nd"/>
            <person name="Thrash A."/>
            <person name="Conover J.L."/>
            <person name="Sanders W.S."/>
            <person name="Peterson D.G."/>
            <person name="Frelichowski J.E."/>
            <person name="Scheffler J.A."/>
            <person name="Scheffler B.E."/>
            <person name="Wendel J.F."/>
        </authorList>
    </citation>
    <scope>NUCLEOTIDE SEQUENCE [LARGE SCALE GENOMIC DNA]</scope>
    <source>
        <strain evidence="1">8</strain>
        <tissue evidence="1">Leaf</tissue>
    </source>
</reference>
<name>A0A7J9ECB2_9ROSI</name>
<dbReference type="Proteomes" id="UP000593568">
    <property type="component" value="Unassembled WGS sequence"/>
</dbReference>
<dbReference type="EMBL" id="JABEZW010000007">
    <property type="protein sequence ID" value="MBA0770165.1"/>
    <property type="molecule type" value="Genomic_DNA"/>
</dbReference>
<keyword evidence="2" id="KW-1185">Reference proteome</keyword>
<organism evidence="1 2">
    <name type="scientific">Gossypium trilobum</name>
    <dbReference type="NCBI Taxonomy" id="34281"/>
    <lineage>
        <taxon>Eukaryota</taxon>
        <taxon>Viridiplantae</taxon>
        <taxon>Streptophyta</taxon>
        <taxon>Embryophyta</taxon>
        <taxon>Tracheophyta</taxon>
        <taxon>Spermatophyta</taxon>
        <taxon>Magnoliopsida</taxon>
        <taxon>eudicotyledons</taxon>
        <taxon>Gunneridae</taxon>
        <taxon>Pentapetalae</taxon>
        <taxon>rosids</taxon>
        <taxon>malvids</taxon>
        <taxon>Malvales</taxon>
        <taxon>Malvaceae</taxon>
        <taxon>Malvoideae</taxon>
        <taxon>Gossypium</taxon>
    </lineage>
</organism>
<evidence type="ECO:0000313" key="2">
    <source>
        <dbReference type="Proteomes" id="UP000593568"/>
    </source>
</evidence>